<evidence type="ECO:0000313" key="9">
    <source>
        <dbReference type="EMBL" id="MEJ8473283.1"/>
    </source>
</evidence>
<dbReference type="InterPro" id="IPR055348">
    <property type="entry name" value="DctQ"/>
</dbReference>
<evidence type="ECO:0000256" key="3">
    <source>
        <dbReference type="ARBA" id="ARBA00022475"/>
    </source>
</evidence>
<evidence type="ECO:0000256" key="7">
    <source>
        <dbReference type="RuleBase" id="RU369079"/>
    </source>
</evidence>
<evidence type="ECO:0000256" key="1">
    <source>
        <dbReference type="ARBA" id="ARBA00004651"/>
    </source>
</evidence>
<dbReference type="RefSeq" id="WP_340272849.1">
    <property type="nucleotide sequence ID" value="NZ_JBAKIA010000002.1"/>
</dbReference>
<name>A0ABU8TGJ6_9HYPH</name>
<evidence type="ECO:0000256" key="6">
    <source>
        <dbReference type="ARBA" id="ARBA00023136"/>
    </source>
</evidence>
<keyword evidence="5 7" id="KW-1133">Transmembrane helix</keyword>
<keyword evidence="7" id="KW-0997">Cell inner membrane</keyword>
<feature type="domain" description="Tripartite ATP-independent periplasmic transporters DctQ component" evidence="8">
    <location>
        <begin position="41"/>
        <end position="168"/>
    </location>
</feature>
<comment type="function">
    <text evidence="7">Part of the tripartite ATP-independent periplasmic (TRAP) transport system.</text>
</comment>
<organism evidence="9 10">
    <name type="scientific">Roseibium algae</name>
    <dbReference type="NCBI Taxonomy" id="3123038"/>
    <lineage>
        <taxon>Bacteria</taxon>
        <taxon>Pseudomonadati</taxon>
        <taxon>Pseudomonadota</taxon>
        <taxon>Alphaproteobacteria</taxon>
        <taxon>Hyphomicrobiales</taxon>
        <taxon>Stappiaceae</taxon>
        <taxon>Roseibium</taxon>
    </lineage>
</organism>
<dbReference type="Proteomes" id="UP001385499">
    <property type="component" value="Unassembled WGS sequence"/>
</dbReference>
<protein>
    <recommendedName>
        <fullName evidence="7">TRAP transporter small permease protein</fullName>
    </recommendedName>
</protein>
<evidence type="ECO:0000256" key="4">
    <source>
        <dbReference type="ARBA" id="ARBA00022692"/>
    </source>
</evidence>
<comment type="similarity">
    <text evidence="7">Belongs to the TRAP transporter small permease family.</text>
</comment>
<dbReference type="Pfam" id="PF04290">
    <property type="entry name" value="DctQ"/>
    <property type="match status" value="1"/>
</dbReference>
<keyword evidence="10" id="KW-1185">Reference proteome</keyword>
<feature type="transmembrane region" description="Helical" evidence="7">
    <location>
        <begin position="28"/>
        <end position="49"/>
    </location>
</feature>
<evidence type="ECO:0000256" key="2">
    <source>
        <dbReference type="ARBA" id="ARBA00022448"/>
    </source>
</evidence>
<comment type="subcellular location">
    <subcellularLocation>
        <location evidence="7">Cell inner membrane</location>
        <topology evidence="7">Multi-pass membrane protein</topology>
    </subcellularLocation>
    <subcellularLocation>
        <location evidence="1">Cell membrane</location>
        <topology evidence="1">Multi-pass membrane protein</topology>
    </subcellularLocation>
</comment>
<evidence type="ECO:0000313" key="10">
    <source>
        <dbReference type="Proteomes" id="UP001385499"/>
    </source>
</evidence>
<comment type="subunit">
    <text evidence="7">The complex comprises the extracytoplasmic solute receptor protein and the two transmembrane proteins.</text>
</comment>
<sequence>MSVWSSLWPEQGGGIAPLQVWFERLSRVSAAAGGAVIFGVALTVAVSVVMRNVGLRGVRGDFELVEMSCAFAAGFFLPLCQLNKGHVMVDLFTGWLPVEANRQIDAFWTLLFAVGWLLLSYFTLHGLFEIKDYGDRTMLLSLPLWWAFVPAVVGTALSGLIAIAQVFLLRGLASTSVGR</sequence>
<proteinExistence type="inferred from homology"/>
<reference evidence="9 10" key="1">
    <citation type="submission" date="2024-02" db="EMBL/GenBank/DDBJ databases">
        <title>Roseibium algae sp. nov., isolated from marine alga (Grateloupia sp.), showing potential in myo-inositol conversion.</title>
        <authorList>
            <person name="Wang Y."/>
        </authorList>
    </citation>
    <scope>NUCLEOTIDE SEQUENCE [LARGE SCALE GENOMIC DNA]</scope>
    <source>
        <strain evidence="9 10">H3510</strain>
    </source>
</reference>
<gene>
    <name evidence="9" type="ORF">V6575_04225</name>
</gene>
<keyword evidence="4 7" id="KW-0812">Transmembrane</keyword>
<comment type="caution">
    <text evidence="9">The sequence shown here is derived from an EMBL/GenBank/DDBJ whole genome shotgun (WGS) entry which is preliminary data.</text>
</comment>
<dbReference type="EMBL" id="JBAKIA010000002">
    <property type="protein sequence ID" value="MEJ8473283.1"/>
    <property type="molecule type" value="Genomic_DNA"/>
</dbReference>
<keyword evidence="2 7" id="KW-0813">Transport</keyword>
<keyword evidence="3" id="KW-1003">Cell membrane</keyword>
<evidence type="ECO:0000259" key="8">
    <source>
        <dbReference type="Pfam" id="PF04290"/>
    </source>
</evidence>
<evidence type="ECO:0000256" key="5">
    <source>
        <dbReference type="ARBA" id="ARBA00022989"/>
    </source>
</evidence>
<accession>A0ABU8TGJ6</accession>
<feature type="transmembrane region" description="Helical" evidence="7">
    <location>
        <begin position="144"/>
        <end position="169"/>
    </location>
</feature>
<keyword evidence="6 7" id="KW-0472">Membrane</keyword>
<feature type="transmembrane region" description="Helical" evidence="7">
    <location>
        <begin position="106"/>
        <end position="124"/>
    </location>
</feature>
<comment type="caution">
    <text evidence="7">Lacks conserved residue(s) required for the propagation of feature annotation.</text>
</comment>